<evidence type="ECO:0000313" key="3">
    <source>
        <dbReference type="Proteomes" id="UP000030108"/>
    </source>
</evidence>
<dbReference type="AlphaFoldDB" id="X8J133"/>
<feature type="compositionally biased region" description="Basic and acidic residues" evidence="1">
    <location>
        <begin position="74"/>
        <end position="90"/>
    </location>
</feature>
<evidence type="ECO:0000256" key="1">
    <source>
        <dbReference type="SAM" id="MobiDB-lite"/>
    </source>
</evidence>
<sequence>MFFWKSTHLVMLSKLGNCPSPRNGVERSAPFTSRALKTVTGLVSRPSSQRRFLTGSSPTIGSSNKATSPIVGRSGDESKPNPKPWREPNRPVLERLLLSVSSSLSEWCNLGSFDCIQLPSSQYPAVAIPKKGGLLLAQTNSSPAELVGSEIGASDGGYEPYREVSASDAANASPYV</sequence>
<protein>
    <submittedName>
        <fullName evidence="2">Uncharacterized protein</fullName>
    </submittedName>
</protein>
<gene>
    <name evidence="2" type="ORF">RSOL_125440</name>
</gene>
<dbReference type="EMBL" id="JATN01000322">
    <property type="protein sequence ID" value="EUC55622.1"/>
    <property type="molecule type" value="Genomic_DNA"/>
</dbReference>
<feature type="compositionally biased region" description="Polar residues" evidence="1">
    <location>
        <begin position="46"/>
        <end position="67"/>
    </location>
</feature>
<dbReference type="Proteomes" id="UP000030108">
    <property type="component" value="Unassembled WGS sequence"/>
</dbReference>
<feature type="region of interest" description="Disordered" evidence="1">
    <location>
        <begin position="46"/>
        <end position="90"/>
    </location>
</feature>
<proteinExistence type="predicted"/>
<comment type="caution">
    <text evidence="2">The sequence shown here is derived from an EMBL/GenBank/DDBJ whole genome shotgun (WGS) entry which is preliminary data.</text>
</comment>
<name>X8J133_9AGAM</name>
<organism evidence="2 3">
    <name type="scientific">Rhizoctonia solani AG-3 Rhs1AP</name>
    <dbReference type="NCBI Taxonomy" id="1086054"/>
    <lineage>
        <taxon>Eukaryota</taxon>
        <taxon>Fungi</taxon>
        <taxon>Dikarya</taxon>
        <taxon>Basidiomycota</taxon>
        <taxon>Agaricomycotina</taxon>
        <taxon>Agaricomycetes</taxon>
        <taxon>Cantharellales</taxon>
        <taxon>Ceratobasidiaceae</taxon>
        <taxon>Rhizoctonia</taxon>
    </lineage>
</organism>
<accession>X8J133</accession>
<reference evidence="3" key="1">
    <citation type="journal article" date="2014" name="Genome Announc.">
        <title>Draft genome sequence of the plant-pathogenic soil fungus Rhizoctonia solani anastomosis group 3 strain Rhs1AP.</title>
        <authorList>
            <person name="Cubeta M.A."/>
            <person name="Thomas E."/>
            <person name="Dean R.A."/>
            <person name="Jabaji S."/>
            <person name="Neate S.M."/>
            <person name="Tavantzis S."/>
            <person name="Toda T."/>
            <person name="Vilgalys R."/>
            <person name="Bharathan N."/>
            <person name="Fedorova-Abrams N."/>
            <person name="Pakala S.B."/>
            <person name="Pakala S.M."/>
            <person name="Zafar N."/>
            <person name="Joardar V."/>
            <person name="Losada L."/>
            <person name="Nierman W.C."/>
        </authorList>
    </citation>
    <scope>NUCLEOTIDE SEQUENCE [LARGE SCALE GENOMIC DNA]</scope>
    <source>
        <strain evidence="3">AG-3</strain>
    </source>
</reference>
<evidence type="ECO:0000313" key="2">
    <source>
        <dbReference type="EMBL" id="EUC55622.1"/>
    </source>
</evidence>